<protein>
    <submittedName>
        <fullName evidence="3">Glycosyltransferase involved in cell wall bisynthesis</fullName>
    </submittedName>
</protein>
<dbReference type="AlphaFoldDB" id="A0A1M6LZP1"/>
<dbReference type="InterPro" id="IPR001173">
    <property type="entry name" value="Glyco_trans_2-like"/>
</dbReference>
<feature type="repeat" description="TPR" evidence="1">
    <location>
        <begin position="321"/>
        <end position="354"/>
    </location>
</feature>
<sequence length="596" mass="70032">MKRNRTVSLCMIVKNEEKHLERCLSSVKELVDEMIIVDTGSRDNTVEIAKKFNAKIFYYDWDDNFSNARNFSIQHATKDWILLMDGDDEFNKEDYEKYTKVINDSKKDGHYFKTLSFVGNIPSNDVVSNLNLRLLRNNKKYKFIGAIHEQITCVTDKMDYKNFSTEDIRIFHYGYLNNVAIEKNKRNRNISIIEEELKANPHNPFHLFNLGNEYFAMGNKEKALKLFNSVYDNLNWNDGFASKLVIRRIMCLDELGKYGEALQAIEEGLKIYPEFTDLELIRGWIHLKNKKYTLAIDSFNKCLELGEAPSQLEFLNGCGTFRPYQALGEIYFQFEDYYKSLECFEEVLKLNPYLQNPIYKIGALLNKLYDNKRYVSYKLSQYFNLEHVSNLLLISDVLITEGLYDLAKGYLEKAKELEENNQQVNFQINRILFYQKKYTDALSGFNTLSKKSNEYKESLKYIFICGLITDTDYSEEVLNYIKNGNESFLYRVYLQLYNVFLGENKAILLEEDDHEKALKLIMKIIVEVLKAQEFELFEKLLHVLNYLESNRVLLELAAMYHNNGFKEMAVKEILRSIKELNAIDAKGVEILYKEIR</sequence>
<evidence type="ECO:0000259" key="2">
    <source>
        <dbReference type="Pfam" id="PF00535"/>
    </source>
</evidence>
<dbReference type="Pfam" id="PF13432">
    <property type="entry name" value="TPR_16"/>
    <property type="match status" value="1"/>
</dbReference>
<name>A0A1M6LZP1_PARC5</name>
<gene>
    <name evidence="3" type="ORF">SAMN02745912_00995</name>
</gene>
<feature type="domain" description="Glycosyltransferase 2-like" evidence="2">
    <location>
        <begin position="8"/>
        <end position="132"/>
    </location>
</feature>
<evidence type="ECO:0000256" key="1">
    <source>
        <dbReference type="PROSITE-ProRule" id="PRU00339"/>
    </source>
</evidence>
<evidence type="ECO:0000313" key="3">
    <source>
        <dbReference type="EMBL" id="SHJ76590.1"/>
    </source>
</evidence>
<dbReference type="SUPFAM" id="SSF53448">
    <property type="entry name" value="Nucleotide-diphospho-sugar transferases"/>
    <property type="match status" value="1"/>
</dbReference>
<proteinExistence type="predicted"/>
<dbReference type="Gene3D" id="3.90.550.10">
    <property type="entry name" value="Spore Coat Polysaccharide Biosynthesis Protein SpsA, Chain A"/>
    <property type="match status" value="1"/>
</dbReference>
<dbReference type="STRING" id="1121301.SAMN02745912_00995"/>
<keyword evidence="4" id="KW-1185">Reference proteome</keyword>
<evidence type="ECO:0000313" key="4">
    <source>
        <dbReference type="Proteomes" id="UP000184465"/>
    </source>
</evidence>
<dbReference type="Gene3D" id="1.25.40.10">
    <property type="entry name" value="Tetratricopeptide repeat domain"/>
    <property type="match status" value="3"/>
</dbReference>
<keyword evidence="3" id="KW-0808">Transferase</keyword>
<dbReference type="Proteomes" id="UP000184465">
    <property type="component" value="Unassembled WGS sequence"/>
</dbReference>
<dbReference type="PROSITE" id="PS50005">
    <property type="entry name" value="TPR"/>
    <property type="match status" value="1"/>
</dbReference>
<dbReference type="PANTHER" id="PTHR43630:SF2">
    <property type="entry name" value="GLYCOSYLTRANSFERASE"/>
    <property type="match status" value="1"/>
</dbReference>
<reference evidence="3 4" key="1">
    <citation type="submission" date="2016-11" db="EMBL/GenBank/DDBJ databases">
        <authorList>
            <person name="Jaros S."/>
            <person name="Januszkiewicz K."/>
            <person name="Wedrychowicz H."/>
        </authorList>
    </citation>
    <scope>NUCLEOTIDE SEQUENCE [LARGE SCALE GENOMIC DNA]</scope>
    <source>
        <strain evidence="3 4">DSM 15212</strain>
    </source>
</reference>
<organism evidence="3 4">
    <name type="scientific">Paramaledivibacter caminithermalis (strain DSM 15212 / CIP 107654 / DViRD3)</name>
    <name type="common">Clostridium caminithermale</name>
    <dbReference type="NCBI Taxonomy" id="1121301"/>
    <lineage>
        <taxon>Bacteria</taxon>
        <taxon>Bacillati</taxon>
        <taxon>Bacillota</taxon>
        <taxon>Clostridia</taxon>
        <taxon>Peptostreptococcales</taxon>
        <taxon>Caminicellaceae</taxon>
        <taxon>Paramaledivibacter</taxon>
    </lineage>
</organism>
<dbReference type="PANTHER" id="PTHR43630">
    <property type="entry name" value="POLY-BETA-1,6-N-ACETYL-D-GLUCOSAMINE SYNTHASE"/>
    <property type="match status" value="1"/>
</dbReference>
<keyword evidence="1" id="KW-0802">TPR repeat</keyword>
<accession>A0A1M6LZP1</accession>
<dbReference type="Pfam" id="PF13181">
    <property type="entry name" value="TPR_8"/>
    <property type="match status" value="2"/>
</dbReference>
<dbReference type="Pfam" id="PF00535">
    <property type="entry name" value="Glycos_transf_2"/>
    <property type="match status" value="1"/>
</dbReference>
<dbReference type="SMART" id="SM00028">
    <property type="entry name" value="TPR"/>
    <property type="match status" value="5"/>
</dbReference>
<dbReference type="InterPro" id="IPR029044">
    <property type="entry name" value="Nucleotide-diphossugar_trans"/>
</dbReference>
<dbReference type="EMBL" id="FRAG01000008">
    <property type="protein sequence ID" value="SHJ76590.1"/>
    <property type="molecule type" value="Genomic_DNA"/>
</dbReference>
<dbReference type="CDD" id="cd02511">
    <property type="entry name" value="Beta4Glucosyltransferase"/>
    <property type="match status" value="1"/>
</dbReference>
<dbReference type="InterPro" id="IPR019734">
    <property type="entry name" value="TPR_rpt"/>
</dbReference>
<dbReference type="SUPFAM" id="SSF48452">
    <property type="entry name" value="TPR-like"/>
    <property type="match status" value="2"/>
</dbReference>
<dbReference type="InterPro" id="IPR011990">
    <property type="entry name" value="TPR-like_helical_dom_sf"/>
</dbReference>
<dbReference type="GO" id="GO:0016740">
    <property type="term" value="F:transferase activity"/>
    <property type="evidence" value="ECO:0007669"/>
    <property type="project" value="UniProtKB-KW"/>
</dbReference>
<dbReference type="RefSeq" id="WP_165613030.1">
    <property type="nucleotide sequence ID" value="NZ_FRAG01000008.1"/>
</dbReference>